<proteinExistence type="predicted"/>
<evidence type="ECO:0000313" key="3">
    <source>
        <dbReference type="Proteomes" id="UP000828390"/>
    </source>
</evidence>
<protein>
    <submittedName>
        <fullName evidence="2">Uncharacterized protein</fullName>
    </submittedName>
</protein>
<feature type="compositionally biased region" description="Polar residues" evidence="1">
    <location>
        <begin position="35"/>
        <end position="54"/>
    </location>
</feature>
<reference evidence="2" key="2">
    <citation type="submission" date="2020-11" db="EMBL/GenBank/DDBJ databases">
        <authorList>
            <person name="McCartney M.A."/>
            <person name="Auch B."/>
            <person name="Kono T."/>
            <person name="Mallez S."/>
            <person name="Becker A."/>
            <person name="Gohl D.M."/>
            <person name="Silverstein K.A.T."/>
            <person name="Koren S."/>
            <person name="Bechman K.B."/>
            <person name="Herman A."/>
            <person name="Abrahante J.E."/>
            <person name="Garbe J."/>
        </authorList>
    </citation>
    <scope>NUCLEOTIDE SEQUENCE</scope>
    <source>
        <strain evidence="2">Duluth1</strain>
        <tissue evidence="2">Whole animal</tissue>
    </source>
</reference>
<sequence length="54" mass="5713">MPCSTRGRLAASSSGGRDTTAPGRQTIDGRRIRTESTSTGQDRSTVNQTNTTLT</sequence>
<name>A0A9D4F5M2_DREPO</name>
<evidence type="ECO:0000256" key="1">
    <source>
        <dbReference type="SAM" id="MobiDB-lite"/>
    </source>
</evidence>
<dbReference type="EMBL" id="JAIWYP010000007">
    <property type="protein sequence ID" value="KAH3792819.1"/>
    <property type="molecule type" value="Genomic_DNA"/>
</dbReference>
<organism evidence="2 3">
    <name type="scientific">Dreissena polymorpha</name>
    <name type="common">Zebra mussel</name>
    <name type="synonym">Mytilus polymorpha</name>
    <dbReference type="NCBI Taxonomy" id="45954"/>
    <lineage>
        <taxon>Eukaryota</taxon>
        <taxon>Metazoa</taxon>
        <taxon>Spiralia</taxon>
        <taxon>Lophotrochozoa</taxon>
        <taxon>Mollusca</taxon>
        <taxon>Bivalvia</taxon>
        <taxon>Autobranchia</taxon>
        <taxon>Heteroconchia</taxon>
        <taxon>Euheterodonta</taxon>
        <taxon>Imparidentia</taxon>
        <taxon>Neoheterodontei</taxon>
        <taxon>Myida</taxon>
        <taxon>Dreissenoidea</taxon>
        <taxon>Dreissenidae</taxon>
        <taxon>Dreissena</taxon>
    </lineage>
</organism>
<feature type="region of interest" description="Disordered" evidence="1">
    <location>
        <begin position="1"/>
        <end position="54"/>
    </location>
</feature>
<keyword evidence="3" id="KW-1185">Reference proteome</keyword>
<evidence type="ECO:0000313" key="2">
    <source>
        <dbReference type="EMBL" id="KAH3792819.1"/>
    </source>
</evidence>
<gene>
    <name evidence="2" type="ORF">DPMN_146318</name>
</gene>
<comment type="caution">
    <text evidence="2">The sequence shown here is derived from an EMBL/GenBank/DDBJ whole genome shotgun (WGS) entry which is preliminary data.</text>
</comment>
<accession>A0A9D4F5M2</accession>
<reference evidence="2" key="1">
    <citation type="journal article" date="2019" name="bioRxiv">
        <title>The Genome of the Zebra Mussel, Dreissena polymorpha: A Resource for Invasive Species Research.</title>
        <authorList>
            <person name="McCartney M.A."/>
            <person name="Auch B."/>
            <person name="Kono T."/>
            <person name="Mallez S."/>
            <person name="Zhang Y."/>
            <person name="Obille A."/>
            <person name="Becker A."/>
            <person name="Abrahante J.E."/>
            <person name="Garbe J."/>
            <person name="Badalamenti J.P."/>
            <person name="Herman A."/>
            <person name="Mangelson H."/>
            <person name="Liachko I."/>
            <person name="Sullivan S."/>
            <person name="Sone E.D."/>
            <person name="Koren S."/>
            <person name="Silverstein K.A.T."/>
            <person name="Beckman K.B."/>
            <person name="Gohl D.M."/>
        </authorList>
    </citation>
    <scope>NUCLEOTIDE SEQUENCE</scope>
    <source>
        <strain evidence="2">Duluth1</strain>
        <tissue evidence="2">Whole animal</tissue>
    </source>
</reference>
<dbReference type="AlphaFoldDB" id="A0A9D4F5M2"/>
<dbReference type="Proteomes" id="UP000828390">
    <property type="component" value="Unassembled WGS sequence"/>
</dbReference>